<dbReference type="InterPro" id="IPR029052">
    <property type="entry name" value="Metallo-depent_PP-like"/>
</dbReference>
<feature type="chain" id="PRO_5025375430" evidence="1">
    <location>
        <begin position="17"/>
        <end position="254"/>
    </location>
</feature>
<dbReference type="InterPro" id="IPR004843">
    <property type="entry name" value="Calcineurin-like_PHP"/>
</dbReference>
<evidence type="ECO:0000256" key="1">
    <source>
        <dbReference type="SAM" id="SignalP"/>
    </source>
</evidence>
<evidence type="ECO:0000313" key="3">
    <source>
        <dbReference type="EMBL" id="GFH24911.1"/>
    </source>
</evidence>
<dbReference type="GO" id="GO:0009166">
    <property type="term" value="P:nucleotide catabolic process"/>
    <property type="evidence" value="ECO:0007669"/>
    <property type="project" value="InterPro"/>
</dbReference>
<dbReference type="Proteomes" id="UP000485058">
    <property type="component" value="Unassembled WGS sequence"/>
</dbReference>
<proteinExistence type="predicted"/>
<gene>
    <name evidence="3" type="ORF">HaLaN_22789</name>
</gene>
<dbReference type="InterPro" id="IPR006146">
    <property type="entry name" value="5'-Nucleotdase_CS"/>
</dbReference>
<dbReference type="PANTHER" id="PTHR11575:SF24">
    <property type="entry name" value="5'-NUCLEOTIDASE"/>
    <property type="match status" value="1"/>
</dbReference>
<sequence>MFLAVLLLVAAASAQSRTTTLNILHTNDVHARFDQASASAGVCNAANAAAGLCYGGYARIASVVKQYRVIDPETLLLDAGDQYTGTFYDLLYRGNITGEGMSMLGVNAATMGNHEFDFRIPQLVSNLASYNFPRLGLCNIDISRQPLMEGALQKFAMFNVKGFRTNFADIVPTDNATVTDELTGLRRCLREMRSAYPTRPDVTILLSHVGYSMDLMLAAQVAGIDLVIGGHSHTFLYGNPNATRGPTLNVNPNI</sequence>
<dbReference type="PANTHER" id="PTHR11575">
    <property type="entry name" value="5'-NUCLEOTIDASE-RELATED"/>
    <property type="match status" value="1"/>
</dbReference>
<keyword evidence="1" id="KW-0732">Signal</keyword>
<feature type="non-terminal residue" evidence="3">
    <location>
        <position position="254"/>
    </location>
</feature>
<organism evidence="3 4">
    <name type="scientific">Haematococcus lacustris</name>
    <name type="common">Green alga</name>
    <name type="synonym">Haematococcus pluvialis</name>
    <dbReference type="NCBI Taxonomy" id="44745"/>
    <lineage>
        <taxon>Eukaryota</taxon>
        <taxon>Viridiplantae</taxon>
        <taxon>Chlorophyta</taxon>
        <taxon>core chlorophytes</taxon>
        <taxon>Chlorophyceae</taxon>
        <taxon>CS clade</taxon>
        <taxon>Chlamydomonadales</taxon>
        <taxon>Haematococcaceae</taxon>
        <taxon>Haematococcus</taxon>
    </lineage>
</organism>
<feature type="non-terminal residue" evidence="3">
    <location>
        <position position="1"/>
    </location>
</feature>
<keyword evidence="4" id="KW-1185">Reference proteome</keyword>
<dbReference type="InterPro" id="IPR006179">
    <property type="entry name" value="5_nucleotidase/apyrase"/>
</dbReference>
<comment type="caution">
    <text evidence="3">The sequence shown here is derived from an EMBL/GenBank/DDBJ whole genome shotgun (WGS) entry which is preliminary data.</text>
</comment>
<dbReference type="GO" id="GO:0016788">
    <property type="term" value="F:hydrolase activity, acting on ester bonds"/>
    <property type="evidence" value="ECO:0007669"/>
    <property type="project" value="InterPro"/>
</dbReference>
<dbReference type="PROSITE" id="PS00785">
    <property type="entry name" value="5_NUCLEOTIDASE_1"/>
    <property type="match status" value="1"/>
</dbReference>
<dbReference type="SUPFAM" id="SSF56300">
    <property type="entry name" value="Metallo-dependent phosphatases"/>
    <property type="match status" value="1"/>
</dbReference>
<feature type="domain" description="Calcineurin-like phosphoesterase" evidence="2">
    <location>
        <begin position="22"/>
        <end position="234"/>
    </location>
</feature>
<dbReference type="PRINTS" id="PR01607">
    <property type="entry name" value="APYRASEFAMLY"/>
</dbReference>
<dbReference type="AlphaFoldDB" id="A0A699ZRF1"/>
<dbReference type="Gene3D" id="3.60.21.10">
    <property type="match status" value="1"/>
</dbReference>
<evidence type="ECO:0000313" key="4">
    <source>
        <dbReference type="Proteomes" id="UP000485058"/>
    </source>
</evidence>
<dbReference type="Pfam" id="PF00149">
    <property type="entry name" value="Metallophos"/>
    <property type="match status" value="1"/>
</dbReference>
<dbReference type="GO" id="GO:0046872">
    <property type="term" value="F:metal ion binding"/>
    <property type="evidence" value="ECO:0007669"/>
    <property type="project" value="InterPro"/>
</dbReference>
<reference evidence="3 4" key="1">
    <citation type="submission" date="2020-02" db="EMBL/GenBank/DDBJ databases">
        <title>Draft genome sequence of Haematococcus lacustris strain NIES-144.</title>
        <authorList>
            <person name="Morimoto D."/>
            <person name="Nakagawa S."/>
            <person name="Yoshida T."/>
            <person name="Sawayama S."/>
        </authorList>
    </citation>
    <scope>NUCLEOTIDE SEQUENCE [LARGE SCALE GENOMIC DNA]</scope>
    <source>
        <strain evidence="3 4">NIES-144</strain>
    </source>
</reference>
<name>A0A699ZRF1_HAELA</name>
<dbReference type="EMBL" id="BLLF01002666">
    <property type="protein sequence ID" value="GFH24911.1"/>
    <property type="molecule type" value="Genomic_DNA"/>
</dbReference>
<dbReference type="GO" id="GO:0000166">
    <property type="term" value="F:nucleotide binding"/>
    <property type="evidence" value="ECO:0007669"/>
    <property type="project" value="InterPro"/>
</dbReference>
<evidence type="ECO:0000259" key="2">
    <source>
        <dbReference type="Pfam" id="PF00149"/>
    </source>
</evidence>
<protein>
    <submittedName>
        <fullName evidence="3">Ecto-5'-nucleotidase</fullName>
    </submittedName>
</protein>
<accession>A0A699ZRF1</accession>
<feature type="signal peptide" evidence="1">
    <location>
        <begin position="1"/>
        <end position="16"/>
    </location>
</feature>